<dbReference type="PANTHER" id="PTHR43163">
    <property type="entry name" value="DIPEPTIDE TRANSPORT SYSTEM PERMEASE PROTEIN DPPB-RELATED"/>
    <property type="match status" value="1"/>
</dbReference>
<evidence type="ECO:0000256" key="2">
    <source>
        <dbReference type="ARBA" id="ARBA00022448"/>
    </source>
</evidence>
<dbReference type="InterPro" id="IPR045621">
    <property type="entry name" value="BPD_transp_1_N"/>
</dbReference>
<feature type="transmembrane region" description="Helical" evidence="7">
    <location>
        <begin position="131"/>
        <end position="153"/>
    </location>
</feature>
<evidence type="ECO:0000256" key="7">
    <source>
        <dbReference type="RuleBase" id="RU363032"/>
    </source>
</evidence>
<evidence type="ECO:0000259" key="8">
    <source>
        <dbReference type="PROSITE" id="PS50928"/>
    </source>
</evidence>
<dbReference type="Pfam" id="PF00528">
    <property type="entry name" value="BPD_transp_1"/>
    <property type="match status" value="1"/>
</dbReference>
<dbReference type="EMBL" id="CAKXZS010000012">
    <property type="protein sequence ID" value="CAH2398598.1"/>
    <property type="molecule type" value="Genomic_DNA"/>
</dbReference>
<dbReference type="Gene3D" id="1.10.3720.10">
    <property type="entry name" value="MetI-like"/>
    <property type="match status" value="1"/>
</dbReference>
<comment type="similarity">
    <text evidence="7">Belongs to the binding-protein-dependent transport system permease family.</text>
</comment>
<feature type="transmembrane region" description="Helical" evidence="7">
    <location>
        <begin position="259"/>
        <end position="277"/>
    </location>
</feature>
<comment type="caution">
    <text evidence="9">The sequence shown here is derived from an EMBL/GenBank/DDBJ whole genome shotgun (WGS) entry which is preliminary data.</text>
</comment>
<evidence type="ECO:0000256" key="6">
    <source>
        <dbReference type="ARBA" id="ARBA00023136"/>
    </source>
</evidence>
<evidence type="ECO:0000256" key="3">
    <source>
        <dbReference type="ARBA" id="ARBA00022475"/>
    </source>
</evidence>
<organism evidence="9 10">
    <name type="scientific">Mesorhizobium ventifaucium</name>
    <dbReference type="NCBI Taxonomy" id="666020"/>
    <lineage>
        <taxon>Bacteria</taxon>
        <taxon>Pseudomonadati</taxon>
        <taxon>Pseudomonadota</taxon>
        <taxon>Alphaproteobacteria</taxon>
        <taxon>Hyphomicrobiales</taxon>
        <taxon>Phyllobacteriaceae</taxon>
        <taxon>Mesorhizobium</taxon>
    </lineage>
</organism>
<sequence>MLVYLTKSIVGAVVVLLVMSFIVFGLQSIIPADPARAIAGPSAPPEAVEAMREHLGLDDPVLVQYGRFLLRLAHADLGTSVRTRKPVSDDIRQYLPATLELGLASIALGVALAGVMAALQFLIPGSGGIRFAIVGIGSTPIFLAALLLAYFFWFRLDWLPGAGRLAYRDFAGPSGLNVIDGILVGRPEVSLDALLHMTLPALALALPIGVAVGRSLNGALHEVMRQPYIRTARGKGISETKVLLRHGLRNAATAPLSMLRLQIPILFGNLLVVERIFGWPGLGLYTVQALASADLPAVLGVAIVFGMLYILVSTLIEIGQSVADSRINL</sequence>
<feature type="transmembrane region" description="Helical" evidence="7">
    <location>
        <begin position="9"/>
        <end position="30"/>
    </location>
</feature>
<accession>A0ABN8JM61</accession>
<keyword evidence="10" id="KW-1185">Reference proteome</keyword>
<keyword evidence="6 7" id="KW-0472">Membrane</keyword>
<proteinExistence type="inferred from homology"/>
<feature type="domain" description="ABC transmembrane type-1" evidence="8">
    <location>
        <begin position="95"/>
        <end position="316"/>
    </location>
</feature>
<gene>
    <name evidence="9" type="ORF">MES4922_20185</name>
</gene>
<reference evidence="9" key="1">
    <citation type="submission" date="2022-03" db="EMBL/GenBank/DDBJ databases">
        <authorList>
            <person name="Brunel B."/>
        </authorList>
    </citation>
    <scope>NUCLEOTIDE SEQUENCE</scope>
    <source>
        <strain evidence="9">STM4922sample</strain>
    </source>
</reference>
<protein>
    <submittedName>
        <fullName evidence="9">Peptide/nickel transport system permease protein/dipeptide transport system permease protein</fullName>
    </submittedName>
</protein>
<dbReference type="SUPFAM" id="SSF161098">
    <property type="entry name" value="MetI-like"/>
    <property type="match status" value="1"/>
</dbReference>
<dbReference type="PANTHER" id="PTHR43163:SF6">
    <property type="entry name" value="DIPEPTIDE TRANSPORT SYSTEM PERMEASE PROTEIN DPPB-RELATED"/>
    <property type="match status" value="1"/>
</dbReference>
<dbReference type="Proteomes" id="UP001152604">
    <property type="component" value="Unassembled WGS sequence"/>
</dbReference>
<feature type="transmembrane region" description="Helical" evidence="7">
    <location>
        <begin position="297"/>
        <end position="316"/>
    </location>
</feature>
<keyword evidence="2 7" id="KW-0813">Transport</keyword>
<dbReference type="InterPro" id="IPR000515">
    <property type="entry name" value="MetI-like"/>
</dbReference>
<name>A0ABN8JM61_9HYPH</name>
<dbReference type="Pfam" id="PF19300">
    <property type="entry name" value="BPD_transp_1_N"/>
    <property type="match status" value="1"/>
</dbReference>
<feature type="transmembrane region" description="Helical" evidence="7">
    <location>
        <begin position="193"/>
        <end position="216"/>
    </location>
</feature>
<dbReference type="RefSeq" id="WP_301555153.1">
    <property type="nucleotide sequence ID" value="NZ_CAKXZS010000012.1"/>
</dbReference>
<evidence type="ECO:0000313" key="9">
    <source>
        <dbReference type="EMBL" id="CAH2398598.1"/>
    </source>
</evidence>
<keyword evidence="5 7" id="KW-1133">Transmembrane helix</keyword>
<dbReference type="PROSITE" id="PS50928">
    <property type="entry name" value="ABC_TM1"/>
    <property type="match status" value="1"/>
</dbReference>
<evidence type="ECO:0000256" key="5">
    <source>
        <dbReference type="ARBA" id="ARBA00022989"/>
    </source>
</evidence>
<comment type="subcellular location">
    <subcellularLocation>
        <location evidence="1 7">Cell membrane</location>
        <topology evidence="1 7">Multi-pass membrane protein</topology>
    </subcellularLocation>
</comment>
<evidence type="ECO:0000256" key="1">
    <source>
        <dbReference type="ARBA" id="ARBA00004651"/>
    </source>
</evidence>
<evidence type="ECO:0000256" key="4">
    <source>
        <dbReference type="ARBA" id="ARBA00022692"/>
    </source>
</evidence>
<dbReference type="InterPro" id="IPR035906">
    <property type="entry name" value="MetI-like_sf"/>
</dbReference>
<keyword evidence="4 7" id="KW-0812">Transmembrane</keyword>
<evidence type="ECO:0000313" key="10">
    <source>
        <dbReference type="Proteomes" id="UP001152604"/>
    </source>
</evidence>
<keyword evidence="3" id="KW-1003">Cell membrane</keyword>
<feature type="transmembrane region" description="Helical" evidence="7">
    <location>
        <begin position="101"/>
        <end position="119"/>
    </location>
</feature>